<protein>
    <recommendedName>
        <fullName evidence="7">DUF2207 domain-containing protein</fullName>
    </recommendedName>
</protein>
<keyword evidence="2" id="KW-0732">Signal</keyword>
<gene>
    <name evidence="5" type="ORF">DDT42_01361</name>
</gene>
<evidence type="ECO:0000256" key="1">
    <source>
        <dbReference type="SAM" id="Phobius"/>
    </source>
</evidence>
<dbReference type="InterPro" id="IPR018702">
    <property type="entry name" value="DUF2207"/>
</dbReference>
<evidence type="ECO:0000313" key="5">
    <source>
        <dbReference type="EMBL" id="MBT9145490.1"/>
    </source>
</evidence>
<evidence type="ECO:0000256" key="2">
    <source>
        <dbReference type="SAM" id="SignalP"/>
    </source>
</evidence>
<organism evidence="5 6">
    <name type="scientific">Psychracetigena formicireducens</name>
    <dbReference type="NCBI Taxonomy" id="2986056"/>
    <lineage>
        <taxon>Bacteria</taxon>
        <taxon>Bacillati</taxon>
        <taxon>Candidatus Lithacetigenota</taxon>
        <taxon>Candidatus Psychracetigena</taxon>
    </lineage>
</organism>
<feature type="signal peptide" evidence="2">
    <location>
        <begin position="1"/>
        <end position="25"/>
    </location>
</feature>
<reference evidence="5 6" key="1">
    <citation type="journal article" date="2021" name="bioRxiv">
        <title>Unique metabolic strategies in Hadean analogues reveal hints for primordial physiology.</title>
        <authorList>
            <person name="Nobu M.K."/>
            <person name="Nakai R."/>
            <person name="Tamazawa S."/>
            <person name="Mori H."/>
            <person name="Toyoda A."/>
            <person name="Ijiri A."/>
            <person name="Suzuki S."/>
            <person name="Kurokawa K."/>
            <person name="Kamagata Y."/>
            <person name="Tamaki H."/>
        </authorList>
    </citation>
    <scope>NUCLEOTIDE SEQUENCE [LARGE SCALE GENOMIC DNA]</scope>
    <source>
        <strain evidence="5">BS525</strain>
    </source>
</reference>
<feature type="transmembrane region" description="Helical" evidence="1">
    <location>
        <begin position="246"/>
        <end position="270"/>
    </location>
</feature>
<dbReference type="AlphaFoldDB" id="A0A9E2BH68"/>
<feature type="domain" description="DUF2207" evidence="3">
    <location>
        <begin position="30"/>
        <end position="209"/>
    </location>
</feature>
<feature type="chain" id="PRO_5038943641" description="DUF2207 domain-containing protein" evidence="2">
    <location>
        <begin position="26"/>
        <end position="390"/>
    </location>
</feature>
<comment type="caution">
    <text evidence="5">The sequence shown here is derived from an EMBL/GenBank/DDBJ whole genome shotgun (WGS) entry which is preliminary data.</text>
</comment>
<evidence type="ECO:0000259" key="3">
    <source>
        <dbReference type="Pfam" id="PF09972"/>
    </source>
</evidence>
<dbReference type="Proteomes" id="UP000811545">
    <property type="component" value="Unassembled WGS sequence"/>
</dbReference>
<evidence type="ECO:0000259" key="4">
    <source>
        <dbReference type="Pfam" id="PF20990"/>
    </source>
</evidence>
<evidence type="ECO:0008006" key="7">
    <source>
        <dbReference type="Google" id="ProtNLM"/>
    </source>
</evidence>
<keyword evidence="1" id="KW-0812">Transmembrane</keyword>
<dbReference type="EMBL" id="QLTW01000102">
    <property type="protein sequence ID" value="MBT9145490.1"/>
    <property type="molecule type" value="Genomic_DNA"/>
</dbReference>
<evidence type="ECO:0000313" key="6">
    <source>
        <dbReference type="Proteomes" id="UP000811545"/>
    </source>
</evidence>
<dbReference type="InterPro" id="IPR048389">
    <property type="entry name" value="YciQ-like_C"/>
</dbReference>
<feature type="domain" description="Predicted membrane protein YciQ-like C-terminal" evidence="4">
    <location>
        <begin position="288"/>
        <end position="376"/>
    </location>
</feature>
<keyword evidence="1" id="KW-0472">Membrane</keyword>
<dbReference type="Pfam" id="PF09972">
    <property type="entry name" value="DUF2207"/>
    <property type="match status" value="1"/>
</dbReference>
<sequence>MYKKIAIFSLLIIFTLLAFPHQAQAKDYSLPEVSINATIKENGTVVFSEDRTFNFDGSFSFGYYELPKEGFTVLEEVQVSIDGIPLLLNESRKTGTYYVEDTGSTYKIHYFYSAYNERKTFTFNYTIPGLVKVYQDYGKFYWKLQSKGWERPIGSFQARIVYDFSVPIDDYFVWAHGPLWGEIRKIDDKTVFIEVSDVPANTFVEVRILIPTVYFKTASVISAVIKEKVFKEEEGWAKEANRRRMLARFATIYVPIISLLLMVALLMYFLHLYNKYGVEFALPKNFIYVREPPTPEKPAIVAGLMNFNAFNPNSLQATILDLIYRGFIDMEEVEVKGWLGNRKDFRLILKKTEPSEDEPVKDKTDDSLIEVAEKKSSKTLEDWITLKNPY</sequence>
<accession>A0A9E2BH68</accession>
<proteinExistence type="predicted"/>
<name>A0A9E2BH68_PSYF1</name>
<keyword evidence="1" id="KW-1133">Transmembrane helix</keyword>
<dbReference type="Pfam" id="PF20990">
    <property type="entry name" value="DUF2207_C"/>
    <property type="match status" value="1"/>
</dbReference>